<dbReference type="AlphaFoldDB" id="A0A0E9W2Q7"/>
<protein>
    <submittedName>
        <fullName evidence="2">Uncharacterized protein</fullName>
    </submittedName>
</protein>
<evidence type="ECO:0000313" key="2">
    <source>
        <dbReference type="EMBL" id="JAH83758.1"/>
    </source>
</evidence>
<keyword evidence="1" id="KW-0812">Transmembrane</keyword>
<name>A0A0E9W2Q7_ANGAN</name>
<proteinExistence type="predicted"/>
<keyword evidence="1" id="KW-1133">Transmembrane helix</keyword>
<evidence type="ECO:0000256" key="1">
    <source>
        <dbReference type="SAM" id="Phobius"/>
    </source>
</evidence>
<reference evidence="2" key="2">
    <citation type="journal article" date="2015" name="Fish Shellfish Immunol.">
        <title>Early steps in the European eel (Anguilla anguilla)-Vibrio vulnificus interaction in the gills: Role of the RtxA13 toxin.</title>
        <authorList>
            <person name="Callol A."/>
            <person name="Pajuelo D."/>
            <person name="Ebbesson L."/>
            <person name="Teles M."/>
            <person name="MacKenzie S."/>
            <person name="Amaro C."/>
        </authorList>
    </citation>
    <scope>NUCLEOTIDE SEQUENCE</scope>
</reference>
<accession>A0A0E9W2Q7</accession>
<sequence>MHHTQPLLLVCLSGLKGFSLHSVLPFLLFFPLPFPL</sequence>
<feature type="transmembrane region" description="Helical" evidence="1">
    <location>
        <begin position="7"/>
        <end position="30"/>
    </location>
</feature>
<reference evidence="2" key="1">
    <citation type="submission" date="2014-11" db="EMBL/GenBank/DDBJ databases">
        <authorList>
            <person name="Amaro Gonzalez C."/>
        </authorList>
    </citation>
    <scope>NUCLEOTIDE SEQUENCE</scope>
</reference>
<dbReference type="EMBL" id="GBXM01024819">
    <property type="protein sequence ID" value="JAH83758.1"/>
    <property type="molecule type" value="Transcribed_RNA"/>
</dbReference>
<organism evidence="2">
    <name type="scientific">Anguilla anguilla</name>
    <name type="common">European freshwater eel</name>
    <name type="synonym">Muraena anguilla</name>
    <dbReference type="NCBI Taxonomy" id="7936"/>
    <lineage>
        <taxon>Eukaryota</taxon>
        <taxon>Metazoa</taxon>
        <taxon>Chordata</taxon>
        <taxon>Craniata</taxon>
        <taxon>Vertebrata</taxon>
        <taxon>Euteleostomi</taxon>
        <taxon>Actinopterygii</taxon>
        <taxon>Neopterygii</taxon>
        <taxon>Teleostei</taxon>
        <taxon>Anguilliformes</taxon>
        <taxon>Anguillidae</taxon>
        <taxon>Anguilla</taxon>
    </lineage>
</organism>
<keyword evidence="1" id="KW-0472">Membrane</keyword>